<evidence type="ECO:0000256" key="2">
    <source>
        <dbReference type="ARBA" id="ARBA00022692"/>
    </source>
</evidence>
<dbReference type="Pfam" id="PF01957">
    <property type="entry name" value="NfeD"/>
    <property type="match status" value="1"/>
</dbReference>
<feature type="transmembrane region" description="Helical" evidence="5">
    <location>
        <begin position="12"/>
        <end position="34"/>
    </location>
</feature>
<comment type="subcellular location">
    <subcellularLocation>
        <location evidence="1">Membrane</location>
        <topology evidence="1">Multi-pass membrane protein</topology>
    </subcellularLocation>
</comment>
<dbReference type="InterPro" id="IPR012340">
    <property type="entry name" value="NA-bd_OB-fold"/>
</dbReference>
<evidence type="ECO:0000259" key="6">
    <source>
        <dbReference type="Pfam" id="PF01957"/>
    </source>
</evidence>
<keyword evidence="2 5" id="KW-0812">Transmembrane</keyword>
<evidence type="ECO:0000256" key="1">
    <source>
        <dbReference type="ARBA" id="ARBA00004141"/>
    </source>
</evidence>
<proteinExistence type="predicted"/>
<dbReference type="PANTHER" id="PTHR33507:SF3">
    <property type="entry name" value="INNER MEMBRANE PROTEIN YBBJ"/>
    <property type="match status" value="1"/>
</dbReference>
<evidence type="ECO:0000313" key="8">
    <source>
        <dbReference type="Proteomes" id="UP000838160"/>
    </source>
</evidence>
<keyword evidence="3 5" id="KW-1133">Transmembrane helix</keyword>
<dbReference type="Proteomes" id="UP000838160">
    <property type="component" value="Unassembled WGS sequence"/>
</dbReference>
<dbReference type="InterPro" id="IPR052165">
    <property type="entry name" value="Membrane_assoc_protease"/>
</dbReference>
<dbReference type="SUPFAM" id="SSF141322">
    <property type="entry name" value="NfeD domain-like"/>
    <property type="match status" value="1"/>
</dbReference>
<gene>
    <name evidence="7" type="primary">ybbJ</name>
    <name evidence="7" type="ORF">VHP8226_02010</name>
</gene>
<dbReference type="PANTHER" id="PTHR33507">
    <property type="entry name" value="INNER MEMBRANE PROTEIN YBBJ"/>
    <property type="match status" value="1"/>
</dbReference>
<keyword evidence="4 5" id="KW-0472">Membrane</keyword>
<sequence length="151" mass="17207">MIELLSQMNYWHWLALGLLLLCGELLGTAGYMLWLGISGLLVGILLTFIDMSWSLQWSAFAVFSLALTWLWWRKQHKRDRLDDIASNLNQKDKQLVGQTTRLEQDIEAGKCRIKLGDTTWSAYCDKALSAGTLVKVTDMDGIVLYIEPVNR</sequence>
<dbReference type="RefSeq" id="WP_237484899.1">
    <property type="nucleotide sequence ID" value="NZ_CAKLCM010000002.1"/>
</dbReference>
<evidence type="ECO:0000313" key="7">
    <source>
        <dbReference type="EMBL" id="CAH0526640.1"/>
    </source>
</evidence>
<keyword evidence="8" id="KW-1185">Reference proteome</keyword>
<feature type="domain" description="NfeD-like C-terminal" evidence="6">
    <location>
        <begin position="93"/>
        <end position="148"/>
    </location>
</feature>
<evidence type="ECO:0000256" key="3">
    <source>
        <dbReference type="ARBA" id="ARBA00022989"/>
    </source>
</evidence>
<accession>A0ABN8DH34</accession>
<feature type="transmembrane region" description="Helical" evidence="5">
    <location>
        <begin position="54"/>
        <end position="72"/>
    </location>
</feature>
<protein>
    <submittedName>
        <fullName evidence="7">Inner membrane protein YbbJ</fullName>
    </submittedName>
</protein>
<organism evidence="7 8">
    <name type="scientific">Vibrio hippocampi</name>
    <dbReference type="NCBI Taxonomy" id="654686"/>
    <lineage>
        <taxon>Bacteria</taxon>
        <taxon>Pseudomonadati</taxon>
        <taxon>Pseudomonadota</taxon>
        <taxon>Gammaproteobacteria</taxon>
        <taxon>Vibrionales</taxon>
        <taxon>Vibrionaceae</taxon>
        <taxon>Vibrio</taxon>
    </lineage>
</organism>
<dbReference type="InterPro" id="IPR002810">
    <property type="entry name" value="NfeD-like_C"/>
</dbReference>
<reference evidence="7" key="1">
    <citation type="submission" date="2021-12" db="EMBL/GenBank/DDBJ databases">
        <authorList>
            <person name="Rodrigo-Torres L."/>
            <person name="Arahal R. D."/>
            <person name="Lucena T."/>
        </authorList>
    </citation>
    <scope>NUCLEOTIDE SEQUENCE</scope>
    <source>
        <strain evidence="7">CECT 8226</strain>
    </source>
</reference>
<comment type="caution">
    <text evidence="7">The sequence shown here is derived from an EMBL/GenBank/DDBJ whole genome shotgun (WGS) entry which is preliminary data.</text>
</comment>
<dbReference type="Gene3D" id="2.40.50.140">
    <property type="entry name" value="Nucleic acid-binding proteins"/>
    <property type="match status" value="1"/>
</dbReference>
<evidence type="ECO:0000256" key="4">
    <source>
        <dbReference type="ARBA" id="ARBA00023136"/>
    </source>
</evidence>
<dbReference type="EMBL" id="CAKLCM010000002">
    <property type="protein sequence ID" value="CAH0526640.1"/>
    <property type="molecule type" value="Genomic_DNA"/>
</dbReference>
<name>A0ABN8DH34_9VIBR</name>
<evidence type="ECO:0000256" key="5">
    <source>
        <dbReference type="SAM" id="Phobius"/>
    </source>
</evidence>